<evidence type="ECO:0000259" key="1">
    <source>
        <dbReference type="Pfam" id="PF07687"/>
    </source>
</evidence>
<dbReference type="EMBL" id="JAHLQF010000003">
    <property type="protein sequence ID" value="MBU5485361.1"/>
    <property type="molecule type" value="Genomic_DNA"/>
</dbReference>
<sequence>MGSDKTFLDNYIDDLEEEIVDIRRDFHKYAESGWTEFRTASKIANYLSKLGYEVKLGEEIFKKEDMMGLPSEEELKLNIKRALSQGGAEKYISMMREGYTGVVAVLDTGIPGKVTAFRFDIDANDGLESSSSEHRPFREGFSSVNKDSMHACGHDGHAAIGLGLAKVLKEFQKELRGKIILIFQPAEEGTRGAKSMANSNILDNVDYFLSGHIGLMSNKFGEIACGTEGFLSTTKMDIIFRGRGSHAGVSPQKGKNALLGAATAALNLHTLCQHEEGVGRINVGVLNSGKGRNIIPDYAIMKIETRGETNNINEYITQRAKEVIKASALMHDLEWEIKIVGGAESSNSDEELSEVFKEEVKNIKGIESIVDRVKLTGSEDVTYMMNKVQEKGGKAVYVIFGTKIAADHHNNSFDFDEGVLKIAIKAYAHTAIKLNGKEDGDN</sequence>
<dbReference type="InterPro" id="IPR011650">
    <property type="entry name" value="Peptidase_M20_dimer"/>
</dbReference>
<dbReference type="RefSeq" id="WP_216439911.1">
    <property type="nucleotide sequence ID" value="NZ_JAHLQF010000003.1"/>
</dbReference>
<reference evidence="2 3" key="1">
    <citation type="submission" date="2021-06" db="EMBL/GenBank/DDBJ databases">
        <authorList>
            <person name="Sun Q."/>
            <person name="Li D."/>
        </authorList>
    </citation>
    <scope>NUCLEOTIDE SEQUENCE [LARGE SCALE GENOMIC DNA]</scope>
    <source>
        <strain evidence="2 3">MSJ-11</strain>
    </source>
</reference>
<evidence type="ECO:0000313" key="2">
    <source>
        <dbReference type="EMBL" id="MBU5485361.1"/>
    </source>
</evidence>
<dbReference type="NCBIfam" id="TIGR01891">
    <property type="entry name" value="amidohydrolases"/>
    <property type="match status" value="1"/>
</dbReference>
<name>A0ABS6EJI2_9CLOT</name>
<dbReference type="InterPro" id="IPR002933">
    <property type="entry name" value="Peptidase_M20"/>
</dbReference>
<dbReference type="Pfam" id="PF01546">
    <property type="entry name" value="Peptidase_M20"/>
    <property type="match status" value="1"/>
</dbReference>
<organism evidence="2 3">
    <name type="scientific">Clostridium mobile</name>
    <dbReference type="NCBI Taxonomy" id="2841512"/>
    <lineage>
        <taxon>Bacteria</taxon>
        <taxon>Bacillati</taxon>
        <taxon>Bacillota</taxon>
        <taxon>Clostridia</taxon>
        <taxon>Eubacteriales</taxon>
        <taxon>Clostridiaceae</taxon>
        <taxon>Clostridium</taxon>
    </lineage>
</organism>
<accession>A0ABS6EJI2</accession>
<dbReference type="InterPro" id="IPR052030">
    <property type="entry name" value="Peptidase_M20/M20A_hydrolases"/>
</dbReference>
<dbReference type="PANTHER" id="PTHR30575:SF3">
    <property type="entry name" value="PEPTIDASE M20 DIMERISATION DOMAIN-CONTAINING PROTEIN"/>
    <property type="match status" value="1"/>
</dbReference>
<dbReference type="PANTHER" id="PTHR30575">
    <property type="entry name" value="PEPTIDASE M20"/>
    <property type="match status" value="1"/>
</dbReference>
<dbReference type="Proteomes" id="UP000726170">
    <property type="component" value="Unassembled WGS sequence"/>
</dbReference>
<comment type="caution">
    <text evidence="2">The sequence shown here is derived from an EMBL/GenBank/DDBJ whole genome shotgun (WGS) entry which is preliminary data.</text>
</comment>
<proteinExistence type="predicted"/>
<protein>
    <submittedName>
        <fullName evidence="2">Amidohydrolase</fullName>
    </submittedName>
</protein>
<gene>
    <name evidence="2" type="ORF">KQI86_13540</name>
</gene>
<dbReference type="PIRSF" id="PIRSF005962">
    <property type="entry name" value="Pept_M20D_amidohydro"/>
    <property type="match status" value="1"/>
</dbReference>
<dbReference type="Pfam" id="PF07687">
    <property type="entry name" value="M20_dimer"/>
    <property type="match status" value="1"/>
</dbReference>
<keyword evidence="3" id="KW-1185">Reference proteome</keyword>
<dbReference type="InterPro" id="IPR017439">
    <property type="entry name" value="Amidohydrolase"/>
</dbReference>
<feature type="domain" description="Peptidase M20 dimerisation" evidence="1">
    <location>
        <begin position="235"/>
        <end position="326"/>
    </location>
</feature>
<evidence type="ECO:0000313" key="3">
    <source>
        <dbReference type="Proteomes" id="UP000726170"/>
    </source>
</evidence>